<gene>
    <name evidence="1" type="ORF">SAMN04488504_108303</name>
</gene>
<comment type="caution">
    <text evidence="1">The sequence shown here is derived from an EMBL/GenBank/DDBJ whole genome shotgun (WGS) entry which is preliminary data.</text>
</comment>
<protein>
    <submittedName>
        <fullName evidence="1">Uncharacterized protein</fullName>
    </submittedName>
</protein>
<evidence type="ECO:0000313" key="1">
    <source>
        <dbReference type="EMBL" id="SDE57105.1"/>
    </source>
</evidence>
<organism evidence="1 2">
    <name type="scientific">Myxococcus virescens</name>
    <dbReference type="NCBI Taxonomy" id="83456"/>
    <lineage>
        <taxon>Bacteria</taxon>
        <taxon>Pseudomonadati</taxon>
        <taxon>Myxococcota</taxon>
        <taxon>Myxococcia</taxon>
        <taxon>Myxococcales</taxon>
        <taxon>Cystobacterineae</taxon>
        <taxon>Myxococcaceae</taxon>
        <taxon>Myxococcus</taxon>
    </lineage>
</organism>
<dbReference type="Proteomes" id="UP000198717">
    <property type="component" value="Unassembled WGS sequence"/>
</dbReference>
<sequence length="65" mass="7489">MRLRTNVLDVVHFHSCPFMCSGLRVRLDAWMLLGIQASPGNIVKARREALETARNRVRGMWTRPP</sequence>
<reference evidence="1 2" key="1">
    <citation type="submission" date="2016-10" db="EMBL/GenBank/DDBJ databases">
        <authorList>
            <person name="Varghese N."/>
            <person name="Submissions S."/>
        </authorList>
    </citation>
    <scope>NUCLEOTIDE SEQUENCE [LARGE SCALE GENOMIC DNA]</scope>
    <source>
        <strain evidence="1 2">DSM 2260</strain>
    </source>
</reference>
<proteinExistence type="predicted"/>
<evidence type="ECO:0000313" key="2">
    <source>
        <dbReference type="Proteomes" id="UP000198717"/>
    </source>
</evidence>
<keyword evidence="2" id="KW-1185">Reference proteome</keyword>
<accession>A0ABY0MV87</accession>
<name>A0ABY0MV87_9BACT</name>
<dbReference type="EMBL" id="FNAJ01000008">
    <property type="protein sequence ID" value="SDE57105.1"/>
    <property type="molecule type" value="Genomic_DNA"/>
</dbReference>